<organism evidence="8">
    <name type="scientific">marine sediment metagenome</name>
    <dbReference type="NCBI Taxonomy" id="412755"/>
    <lineage>
        <taxon>unclassified sequences</taxon>
        <taxon>metagenomes</taxon>
        <taxon>ecological metagenomes</taxon>
    </lineage>
</organism>
<dbReference type="PANTHER" id="PTHR43787">
    <property type="entry name" value="FEMO COFACTOR BIOSYNTHESIS PROTEIN NIFB-RELATED"/>
    <property type="match status" value="1"/>
</dbReference>
<evidence type="ECO:0000256" key="5">
    <source>
        <dbReference type="ARBA" id="ARBA00023004"/>
    </source>
</evidence>
<dbReference type="AlphaFoldDB" id="X0WV03"/>
<keyword evidence="4" id="KW-0479">Metal-binding</keyword>
<keyword evidence="6" id="KW-0411">Iron-sulfur</keyword>
<comment type="caution">
    <text evidence="8">The sequence shown here is derived from an EMBL/GenBank/DDBJ whole genome shotgun (WGS) entry which is preliminary data.</text>
</comment>
<dbReference type="Pfam" id="PF04055">
    <property type="entry name" value="Radical_SAM"/>
    <property type="match status" value="1"/>
</dbReference>
<dbReference type="InterPro" id="IPR013785">
    <property type="entry name" value="Aldolase_TIM"/>
</dbReference>
<evidence type="ECO:0000256" key="2">
    <source>
        <dbReference type="ARBA" id="ARBA00022485"/>
    </source>
</evidence>
<evidence type="ECO:0000256" key="6">
    <source>
        <dbReference type="ARBA" id="ARBA00023014"/>
    </source>
</evidence>
<dbReference type="InterPro" id="IPR007197">
    <property type="entry name" value="rSAM"/>
</dbReference>
<evidence type="ECO:0000256" key="4">
    <source>
        <dbReference type="ARBA" id="ARBA00022723"/>
    </source>
</evidence>
<keyword evidence="2" id="KW-0004">4Fe-4S</keyword>
<dbReference type="GO" id="GO:0046872">
    <property type="term" value="F:metal ion binding"/>
    <property type="evidence" value="ECO:0007669"/>
    <property type="project" value="UniProtKB-KW"/>
</dbReference>
<feature type="non-terminal residue" evidence="8">
    <location>
        <position position="1"/>
    </location>
</feature>
<feature type="non-terminal residue" evidence="8">
    <location>
        <position position="259"/>
    </location>
</feature>
<reference evidence="8" key="1">
    <citation type="journal article" date="2014" name="Front. Microbiol.">
        <title>High frequency of phylogenetically diverse reductive dehalogenase-homologous genes in deep subseafloor sedimentary metagenomes.</title>
        <authorList>
            <person name="Kawai M."/>
            <person name="Futagami T."/>
            <person name="Toyoda A."/>
            <person name="Takaki Y."/>
            <person name="Nishi S."/>
            <person name="Hori S."/>
            <person name="Arai W."/>
            <person name="Tsubouchi T."/>
            <person name="Morono Y."/>
            <person name="Uchiyama I."/>
            <person name="Ito T."/>
            <person name="Fujiyama A."/>
            <person name="Inagaki F."/>
            <person name="Takami H."/>
        </authorList>
    </citation>
    <scope>NUCLEOTIDE SEQUENCE</scope>
    <source>
        <strain evidence="8">Expedition CK06-06</strain>
    </source>
</reference>
<keyword evidence="5" id="KW-0408">Iron</keyword>
<dbReference type="PROSITE" id="PS51918">
    <property type="entry name" value="RADICAL_SAM"/>
    <property type="match status" value="1"/>
</dbReference>
<evidence type="ECO:0000313" key="8">
    <source>
        <dbReference type="EMBL" id="GAG27012.1"/>
    </source>
</evidence>
<evidence type="ECO:0000256" key="3">
    <source>
        <dbReference type="ARBA" id="ARBA00022691"/>
    </source>
</evidence>
<dbReference type="EMBL" id="BARS01034904">
    <property type="protein sequence ID" value="GAG27012.1"/>
    <property type="molecule type" value="Genomic_DNA"/>
</dbReference>
<keyword evidence="3" id="KW-0949">S-adenosyl-L-methionine</keyword>
<dbReference type="InterPro" id="IPR058240">
    <property type="entry name" value="rSAM_sf"/>
</dbReference>
<dbReference type="Gene3D" id="3.20.20.70">
    <property type="entry name" value="Aldolase class I"/>
    <property type="match status" value="1"/>
</dbReference>
<evidence type="ECO:0000256" key="1">
    <source>
        <dbReference type="ARBA" id="ARBA00001966"/>
    </source>
</evidence>
<dbReference type="SUPFAM" id="SSF102114">
    <property type="entry name" value="Radical SAM enzymes"/>
    <property type="match status" value="1"/>
</dbReference>
<protein>
    <recommendedName>
        <fullName evidence="7">Radical SAM core domain-containing protein</fullName>
    </recommendedName>
</protein>
<accession>X0WV03</accession>
<evidence type="ECO:0000259" key="7">
    <source>
        <dbReference type="PROSITE" id="PS51918"/>
    </source>
</evidence>
<name>X0WV03_9ZZZZ</name>
<comment type="cofactor">
    <cofactor evidence="1">
        <name>[4Fe-4S] cluster</name>
        <dbReference type="ChEBI" id="CHEBI:49883"/>
    </cofactor>
</comment>
<gene>
    <name evidence="8" type="ORF">S01H1_53863</name>
</gene>
<dbReference type="CDD" id="cd01335">
    <property type="entry name" value="Radical_SAM"/>
    <property type="match status" value="1"/>
</dbReference>
<feature type="domain" description="Radical SAM core" evidence="7">
    <location>
        <begin position="1"/>
        <end position="210"/>
    </location>
</feature>
<sequence>IFCQLGRTTTKTVAREEYVPVGDVLSELGDWLETDGNADYITLSGSGEPTLHSRFGEVIEFVRRESSIPAVLLTNGTMLSFPEVRDAASNANVVKVSLSAWDRSSFEYINRPHPQLEFERLFDGMKTFRRQFKGELWLEVFLIWGVNSVPADVKKIAALAGEIGPDRIQLNTAVRPPAEEFAMALPRRHMEEMAAVFDPPAEVIAEFSSDNGTGVRANESSILSMLQRRPCTAEQISEVFGMHLNEVSKYIGKLMRTDR</sequence>
<dbReference type="GO" id="GO:0051539">
    <property type="term" value="F:4 iron, 4 sulfur cluster binding"/>
    <property type="evidence" value="ECO:0007669"/>
    <property type="project" value="UniProtKB-KW"/>
</dbReference>
<dbReference type="PANTHER" id="PTHR43787:SF11">
    <property type="entry name" value="UPF0026 PROTEIN SLR1464"/>
    <property type="match status" value="1"/>
</dbReference>
<proteinExistence type="predicted"/>
<dbReference type="GO" id="GO:0003824">
    <property type="term" value="F:catalytic activity"/>
    <property type="evidence" value="ECO:0007669"/>
    <property type="project" value="InterPro"/>
</dbReference>